<keyword evidence="9" id="KW-0028">Amino-acid biosynthesis</keyword>
<name>A0A2M9FXN1_9PROT</name>
<evidence type="ECO:0000313" key="12">
    <source>
        <dbReference type="EMBL" id="PJK28210.1"/>
    </source>
</evidence>
<feature type="binding site" evidence="10">
    <location>
        <position position="128"/>
    </location>
    <ligand>
        <name>L-histidine</name>
        <dbReference type="ChEBI" id="CHEBI:57595"/>
    </ligand>
</feature>
<protein>
    <recommendedName>
        <fullName evidence="6 9">ATP phosphoribosyltransferase regulatory subunit</fullName>
    </recommendedName>
</protein>
<feature type="binding site" evidence="10">
    <location>
        <position position="267"/>
    </location>
    <ligand>
        <name>L-histidine</name>
        <dbReference type="ChEBI" id="CHEBI:57595"/>
    </ligand>
</feature>
<dbReference type="EMBL" id="PHIG01000047">
    <property type="protein sequence ID" value="PJK28210.1"/>
    <property type="molecule type" value="Genomic_DNA"/>
</dbReference>
<proteinExistence type="inferred from homology"/>
<feature type="binding site" evidence="10">
    <location>
        <begin position="84"/>
        <end position="86"/>
    </location>
    <ligand>
        <name>L-histidine</name>
        <dbReference type="ChEBI" id="CHEBI:57595"/>
    </ligand>
</feature>
<dbReference type="GO" id="GO:0004821">
    <property type="term" value="F:histidine-tRNA ligase activity"/>
    <property type="evidence" value="ECO:0007669"/>
    <property type="project" value="TreeGrafter"/>
</dbReference>
<keyword evidence="13" id="KW-1185">Reference proteome</keyword>
<dbReference type="PROSITE" id="PS50862">
    <property type="entry name" value="AA_TRNA_LIGASE_II"/>
    <property type="match status" value="1"/>
</dbReference>
<evidence type="ECO:0000256" key="3">
    <source>
        <dbReference type="ARBA" id="ARBA00005539"/>
    </source>
</evidence>
<dbReference type="InterPro" id="IPR041715">
    <property type="entry name" value="HisRS-like_core"/>
</dbReference>
<evidence type="ECO:0000256" key="2">
    <source>
        <dbReference type="ARBA" id="ARBA00004667"/>
    </source>
</evidence>
<dbReference type="GO" id="GO:0000105">
    <property type="term" value="P:L-histidine biosynthetic process"/>
    <property type="evidence" value="ECO:0007669"/>
    <property type="project" value="UniProtKB-UniRule"/>
</dbReference>
<feature type="domain" description="Aminoacyl-transfer RNA synthetases class-II family profile" evidence="11">
    <location>
        <begin position="38"/>
        <end position="233"/>
    </location>
</feature>
<dbReference type="Proteomes" id="UP000229498">
    <property type="component" value="Unassembled WGS sequence"/>
</dbReference>
<feature type="binding site" evidence="10">
    <location>
        <position position="132"/>
    </location>
    <ligand>
        <name>L-histidine</name>
        <dbReference type="ChEBI" id="CHEBI:57595"/>
    </ligand>
</feature>
<evidence type="ECO:0000256" key="9">
    <source>
        <dbReference type="HAMAP-Rule" id="MF_00125"/>
    </source>
</evidence>
<comment type="pathway">
    <text evidence="2 9">Amino-acid biosynthesis; L-histidine biosynthesis; L-histidine from 5-phospho-alpha-D-ribose 1-diphosphate: step 1/9.</text>
</comment>
<gene>
    <name evidence="9" type="primary">hisZ</name>
    <name evidence="12" type="ORF">CVT23_17690</name>
</gene>
<comment type="similarity">
    <text evidence="3 9">Belongs to the class-II aminoacyl-tRNA synthetase family. HisZ subfamily.</text>
</comment>
<comment type="miscellaneous">
    <text evidence="9">This function is generally fulfilled by the C-terminal part of HisG, which is missing in some bacteria such as this one.</text>
</comment>
<evidence type="ECO:0000256" key="1">
    <source>
        <dbReference type="ARBA" id="ARBA00004496"/>
    </source>
</evidence>
<comment type="subunit">
    <text evidence="5">Homodimer.</text>
</comment>
<evidence type="ECO:0000256" key="10">
    <source>
        <dbReference type="PIRSR" id="PIRSR001549-1"/>
    </source>
</evidence>
<dbReference type="HAMAP" id="MF_00125">
    <property type="entry name" value="HisZ"/>
    <property type="match status" value="1"/>
</dbReference>
<dbReference type="AlphaFoldDB" id="A0A2M9FXN1"/>
<comment type="caution">
    <text evidence="12">The sequence shown here is derived from an EMBL/GenBank/DDBJ whole genome shotgun (WGS) entry which is preliminary data.</text>
</comment>
<evidence type="ECO:0000256" key="8">
    <source>
        <dbReference type="ARBA" id="ARBA00025246"/>
    </source>
</evidence>
<keyword evidence="7 9" id="KW-0963">Cytoplasm</keyword>
<evidence type="ECO:0000259" key="11">
    <source>
        <dbReference type="PROSITE" id="PS50862"/>
    </source>
</evidence>
<evidence type="ECO:0000256" key="7">
    <source>
        <dbReference type="ARBA" id="ARBA00022490"/>
    </source>
</evidence>
<dbReference type="PANTHER" id="PTHR43707">
    <property type="entry name" value="HISTIDYL-TRNA SYNTHETASE"/>
    <property type="match status" value="1"/>
</dbReference>
<dbReference type="Gene3D" id="3.30.930.10">
    <property type="entry name" value="Bira Bifunctional Protein, Domain 2"/>
    <property type="match status" value="1"/>
</dbReference>
<evidence type="ECO:0000256" key="6">
    <source>
        <dbReference type="ARBA" id="ARBA00020397"/>
    </source>
</evidence>
<reference evidence="12 13" key="1">
    <citation type="submission" date="2017-11" db="EMBL/GenBank/DDBJ databases">
        <title>Draft genome sequence of Rhizobiales bacterium SY3-13.</title>
        <authorList>
            <person name="Sun C."/>
        </authorList>
    </citation>
    <scope>NUCLEOTIDE SEQUENCE [LARGE SCALE GENOMIC DNA]</scope>
    <source>
        <strain evidence="12 13">SY3-13</strain>
    </source>
</reference>
<dbReference type="PIRSF" id="PIRSF001549">
    <property type="entry name" value="His-tRNA_synth"/>
    <property type="match status" value="1"/>
</dbReference>
<dbReference type="RefSeq" id="WP_109794657.1">
    <property type="nucleotide sequence ID" value="NZ_PHIG01000047.1"/>
</dbReference>
<keyword evidence="9" id="KW-0368">Histidine biosynthesis</keyword>
<evidence type="ECO:0000313" key="13">
    <source>
        <dbReference type="Proteomes" id="UP000229498"/>
    </source>
</evidence>
<dbReference type="UniPathway" id="UPA00031">
    <property type="reaction ID" value="UER00006"/>
</dbReference>
<dbReference type="GO" id="GO:0005737">
    <property type="term" value="C:cytoplasm"/>
    <property type="evidence" value="ECO:0007669"/>
    <property type="project" value="UniProtKB-SubCell"/>
</dbReference>
<organism evidence="12 13">
    <name type="scientific">Minwuia thermotolerans</name>
    <dbReference type="NCBI Taxonomy" id="2056226"/>
    <lineage>
        <taxon>Bacteria</taxon>
        <taxon>Pseudomonadati</taxon>
        <taxon>Pseudomonadota</taxon>
        <taxon>Alphaproteobacteria</taxon>
        <taxon>Minwuiales</taxon>
        <taxon>Minwuiaceae</taxon>
        <taxon>Minwuia</taxon>
    </lineage>
</organism>
<comment type="subcellular location">
    <subcellularLocation>
        <location evidence="1 9">Cytoplasm</location>
    </subcellularLocation>
</comment>
<comment type="function">
    <text evidence="8 9">Required for the first step of histidine biosynthesis. May allow the feedback regulation of ATP phosphoribosyltransferase activity by histidine.</text>
</comment>
<feature type="binding site" evidence="10">
    <location>
        <position position="114"/>
    </location>
    <ligand>
        <name>L-histidine</name>
        <dbReference type="ChEBI" id="CHEBI:57595"/>
    </ligand>
</feature>
<dbReference type="PANTHER" id="PTHR43707:SF1">
    <property type="entry name" value="HISTIDINE--TRNA LIGASE, MITOCHONDRIAL-RELATED"/>
    <property type="match status" value="1"/>
</dbReference>
<keyword evidence="12" id="KW-0808">Transferase</keyword>
<dbReference type="GO" id="GO:0016757">
    <property type="term" value="F:glycosyltransferase activity"/>
    <property type="evidence" value="ECO:0007669"/>
    <property type="project" value="UniProtKB-KW"/>
</dbReference>
<dbReference type="InterPro" id="IPR045864">
    <property type="entry name" value="aa-tRNA-synth_II/BPL/LPL"/>
</dbReference>
<dbReference type="InterPro" id="IPR004517">
    <property type="entry name" value="HisZ"/>
</dbReference>
<comment type="subunit">
    <text evidence="4 9">Heteromultimer composed of HisG and HisZ subunits.</text>
</comment>
<dbReference type="Pfam" id="PF13393">
    <property type="entry name" value="tRNA-synt_His"/>
    <property type="match status" value="1"/>
</dbReference>
<accession>A0A2M9FXN1</accession>
<keyword evidence="12" id="KW-0328">Glycosyltransferase</keyword>
<dbReference type="InterPro" id="IPR004516">
    <property type="entry name" value="HisRS/HisZ"/>
</dbReference>
<dbReference type="OrthoDB" id="9797914at2"/>
<dbReference type="SUPFAM" id="SSF55681">
    <property type="entry name" value="Class II aaRS and biotin synthetases"/>
    <property type="match status" value="1"/>
</dbReference>
<dbReference type="GO" id="GO:0006427">
    <property type="term" value="P:histidyl-tRNA aminoacylation"/>
    <property type="evidence" value="ECO:0007669"/>
    <property type="project" value="TreeGrafter"/>
</dbReference>
<evidence type="ECO:0000256" key="4">
    <source>
        <dbReference type="ARBA" id="ARBA00011496"/>
    </source>
</evidence>
<dbReference type="InterPro" id="IPR006195">
    <property type="entry name" value="aa-tRNA-synth_II"/>
</dbReference>
<sequence length="378" mass="40289">MKKAMHTALLPAGLRDALPEEAEMEAAAVHCLMTAFGRQGYRRVKPPLLEFESSLLTGPGQQLSAQVFRLMDPISQKMMGLRADMTPQIARLATTRLASAPRPLRLCYSGQVLRVRGDQLRPERQFTQAGIEIFGTDAVAAEAEIVLLVVEALRAAGVRGITVDLTLPALAPMVLKGRGLDDAAVAAARRALDAKDAGELRALVNGDETVFGLLEAVGEAREAIARLKRLAIDGEAGMLVDRLSALVGEVTAADPELAVTIDPGEYRGFEYQSGIAFAVFARGVRGEIARGGRYRGEAGETAVGATVYLDSVLRALPRRQPPRRLYLPAGTPRGAARDLKAEGWTVLHGLDAADDTEAEARRLGCSHVLGDGGPVSLD</sequence>
<evidence type="ECO:0000256" key="5">
    <source>
        <dbReference type="ARBA" id="ARBA00011738"/>
    </source>
</evidence>